<dbReference type="GO" id="GO:0043025">
    <property type="term" value="C:neuronal cell body"/>
    <property type="evidence" value="ECO:0007669"/>
    <property type="project" value="TreeGrafter"/>
</dbReference>
<evidence type="ECO:0000256" key="6">
    <source>
        <dbReference type="ARBA" id="ARBA00023170"/>
    </source>
</evidence>
<dbReference type="GO" id="GO:0005886">
    <property type="term" value="C:plasma membrane"/>
    <property type="evidence" value="ECO:0007669"/>
    <property type="project" value="UniProtKB-SubCell"/>
</dbReference>
<dbReference type="EMBL" id="QOIP01000009">
    <property type="protein sequence ID" value="RLU18539.1"/>
    <property type="molecule type" value="Genomic_DNA"/>
</dbReference>
<evidence type="ECO:0000313" key="11">
    <source>
        <dbReference type="EMBL" id="RLU18539.1"/>
    </source>
</evidence>
<evidence type="ECO:0000256" key="9">
    <source>
        <dbReference type="SAM" id="MobiDB-lite"/>
    </source>
</evidence>
<feature type="transmembrane region" description="Helical" evidence="8">
    <location>
        <begin position="138"/>
        <end position="161"/>
    </location>
</feature>
<keyword evidence="2 8" id="KW-1003">Cell membrane</keyword>
<dbReference type="GO" id="GO:0007635">
    <property type="term" value="P:chemosensory behavior"/>
    <property type="evidence" value="ECO:0007669"/>
    <property type="project" value="TreeGrafter"/>
</dbReference>
<keyword evidence="6 8" id="KW-0675">Receptor</keyword>
<evidence type="ECO:0000256" key="3">
    <source>
        <dbReference type="ARBA" id="ARBA00022692"/>
    </source>
</evidence>
<evidence type="ECO:0000313" key="12">
    <source>
        <dbReference type="Proteomes" id="UP000053097"/>
    </source>
</evidence>
<keyword evidence="12" id="KW-1185">Reference proteome</keyword>
<feature type="transmembrane region" description="Helical" evidence="8">
    <location>
        <begin position="278"/>
        <end position="301"/>
    </location>
</feature>
<dbReference type="GO" id="GO:0008049">
    <property type="term" value="P:male courtship behavior"/>
    <property type="evidence" value="ECO:0007669"/>
    <property type="project" value="TreeGrafter"/>
</dbReference>
<feature type="transmembrane region" description="Helical" evidence="8">
    <location>
        <begin position="245"/>
        <end position="266"/>
    </location>
</feature>
<dbReference type="GO" id="GO:0007165">
    <property type="term" value="P:signal transduction"/>
    <property type="evidence" value="ECO:0007669"/>
    <property type="project" value="UniProtKB-KW"/>
</dbReference>
<dbReference type="GO" id="GO:0050909">
    <property type="term" value="P:sensory perception of taste"/>
    <property type="evidence" value="ECO:0007669"/>
    <property type="project" value="InterPro"/>
</dbReference>
<dbReference type="AlphaFoldDB" id="A0A026VXE9"/>
<evidence type="ECO:0000256" key="2">
    <source>
        <dbReference type="ARBA" id="ARBA00022475"/>
    </source>
</evidence>
<evidence type="ECO:0000313" key="10">
    <source>
        <dbReference type="EMBL" id="EZA48452.1"/>
    </source>
</evidence>
<comment type="similarity">
    <text evidence="8">Belongs to the insect chemoreceptor superfamily. Gustatory receptor (GR) family.</text>
</comment>
<feature type="compositionally biased region" description="Polar residues" evidence="9">
    <location>
        <begin position="324"/>
        <end position="335"/>
    </location>
</feature>
<evidence type="ECO:0000256" key="5">
    <source>
        <dbReference type="ARBA" id="ARBA00023136"/>
    </source>
</evidence>
<keyword evidence="5 8" id="KW-0472">Membrane</keyword>
<gene>
    <name evidence="11" type="ORF">DMN91_008896</name>
    <name evidence="10" type="ORF">X777_13752</name>
</gene>
<dbReference type="Proteomes" id="UP000053097">
    <property type="component" value="Unassembled WGS sequence"/>
</dbReference>
<keyword evidence="3 8" id="KW-0812">Transmembrane</keyword>
<feature type="transmembrane region" description="Helical" evidence="8">
    <location>
        <begin position="173"/>
        <end position="196"/>
    </location>
</feature>
<accession>A0A026VXE9</accession>
<dbReference type="GO" id="GO:0030425">
    <property type="term" value="C:dendrite"/>
    <property type="evidence" value="ECO:0007669"/>
    <property type="project" value="TreeGrafter"/>
</dbReference>
<dbReference type="EMBL" id="KK107622">
    <property type="protein sequence ID" value="EZA48452.1"/>
    <property type="molecule type" value="Genomic_DNA"/>
</dbReference>
<dbReference type="OrthoDB" id="7664205at2759"/>
<dbReference type="OMA" id="DFSIQLQ"/>
<evidence type="ECO:0000256" key="1">
    <source>
        <dbReference type="ARBA" id="ARBA00004651"/>
    </source>
</evidence>
<feature type="transmembrane region" description="Helical" evidence="8">
    <location>
        <begin position="46"/>
        <end position="69"/>
    </location>
</feature>
<reference evidence="10 12" key="1">
    <citation type="journal article" date="2014" name="Curr. Biol.">
        <title>The genome of the clonal raider ant Cerapachys biroi.</title>
        <authorList>
            <person name="Oxley P.R."/>
            <person name="Ji L."/>
            <person name="Fetter-Pruneda I."/>
            <person name="McKenzie S.K."/>
            <person name="Li C."/>
            <person name="Hu H."/>
            <person name="Zhang G."/>
            <person name="Kronauer D.J."/>
        </authorList>
    </citation>
    <scope>NUCLEOTIDE SEQUENCE [LARGE SCALE GENOMIC DNA]</scope>
</reference>
<dbReference type="InterPro" id="IPR013604">
    <property type="entry name" value="7TM_chemorcpt"/>
</dbReference>
<protein>
    <recommendedName>
        <fullName evidence="8">Gustatory receptor</fullName>
    </recommendedName>
</protein>
<dbReference type="Pfam" id="PF08395">
    <property type="entry name" value="7tm_7"/>
    <property type="match status" value="2"/>
</dbReference>
<evidence type="ECO:0000256" key="4">
    <source>
        <dbReference type="ARBA" id="ARBA00022989"/>
    </source>
</evidence>
<evidence type="ECO:0000256" key="8">
    <source>
        <dbReference type="RuleBase" id="RU363108"/>
    </source>
</evidence>
<evidence type="ECO:0000256" key="7">
    <source>
        <dbReference type="ARBA" id="ARBA00023224"/>
    </source>
</evidence>
<keyword evidence="4 8" id="KW-1133">Transmembrane helix</keyword>
<feature type="transmembrane region" description="Helical" evidence="8">
    <location>
        <begin position="81"/>
        <end position="99"/>
    </location>
</feature>
<dbReference type="GO" id="GO:0030424">
    <property type="term" value="C:axon"/>
    <property type="evidence" value="ECO:0007669"/>
    <property type="project" value="TreeGrafter"/>
</dbReference>
<dbReference type="PANTHER" id="PTHR21143">
    <property type="entry name" value="INVERTEBRATE GUSTATORY RECEPTOR"/>
    <property type="match status" value="1"/>
</dbReference>
<dbReference type="Proteomes" id="UP000279307">
    <property type="component" value="Chromosome 9"/>
</dbReference>
<comment type="subcellular location">
    <subcellularLocation>
        <location evidence="1 8">Cell membrane</location>
        <topology evidence="1 8">Multi-pass membrane protein</topology>
    </subcellularLocation>
</comment>
<organism evidence="10 12">
    <name type="scientific">Ooceraea biroi</name>
    <name type="common">Clonal raider ant</name>
    <name type="synonym">Cerapachys biroi</name>
    <dbReference type="NCBI Taxonomy" id="2015173"/>
    <lineage>
        <taxon>Eukaryota</taxon>
        <taxon>Metazoa</taxon>
        <taxon>Ecdysozoa</taxon>
        <taxon>Arthropoda</taxon>
        <taxon>Hexapoda</taxon>
        <taxon>Insecta</taxon>
        <taxon>Pterygota</taxon>
        <taxon>Neoptera</taxon>
        <taxon>Endopterygota</taxon>
        <taxon>Hymenoptera</taxon>
        <taxon>Apocrita</taxon>
        <taxon>Aculeata</taxon>
        <taxon>Formicoidea</taxon>
        <taxon>Formicidae</taxon>
        <taxon>Dorylinae</taxon>
        <taxon>Ooceraea</taxon>
    </lineage>
</organism>
<reference evidence="11" key="3">
    <citation type="submission" date="2018-07" db="EMBL/GenBank/DDBJ databases">
        <authorList>
            <person name="Mckenzie S.K."/>
            <person name="Kronauer D.J.C."/>
        </authorList>
    </citation>
    <scope>NUCLEOTIDE SEQUENCE</scope>
    <source>
        <strain evidence="11">Clonal line C1</strain>
    </source>
</reference>
<comment type="function">
    <text evidence="8">Gustatory receptor which mediates acceptance or avoidance behavior, depending on its substrates.</text>
</comment>
<feature type="transmembrane region" description="Helical" evidence="8">
    <location>
        <begin position="408"/>
        <end position="427"/>
    </location>
</feature>
<reference evidence="11" key="2">
    <citation type="journal article" date="2018" name="Genome Res.">
        <title>The genomic architecture and molecular evolution of ant odorant receptors.</title>
        <authorList>
            <person name="McKenzie S.K."/>
            <person name="Kronauer D.J.C."/>
        </authorList>
    </citation>
    <scope>NUCLEOTIDE SEQUENCE [LARGE SCALE GENOMIC DNA]</scope>
    <source>
        <strain evidence="11">Clonal line C1</strain>
    </source>
</reference>
<sequence>MEEEIRVQVEDNSPSIEHTLRPIAYTSWFLGVGVARPRGCPKVVTIILRVVHFGVCSVIVAYGAIDFFTFGSVFKSDIFKIMYYMNKVVCYVSAYYYVYHGIRHYDRWPQLMDKMKNLDQKIRKEIPMNDRPVKNAQVLAILATFACGPLSLIVHALYYYFTLPEDIFASDLLLYYTIAQSLINSFVFDVTVYVLYRRFQTLNEFIGQLDERFGAPWIAVKIRRIRELHTGICDLVIMVNDIHGFHLLLCSANCFTMAVATLFRIYMGVVERNYAFMLINNILWLLYAAQFGLMCWVCTLARQESDRTGIIIYAIILNCKSTNPGKPNSARSQPSLEVPPPIDGGPDGEQNSNRSSSYNLNYVVMETLLRKNLDRDCVRNEVNDFSIQLQQHRVAFTACEFFEMNNSLLSGFVGVITTYLIILVQFYRPDNPNAQFSRKR</sequence>
<dbReference type="PANTHER" id="PTHR21143:SF133">
    <property type="entry name" value="GUSTATORY AND PHEROMONE RECEPTOR 32A-RELATED"/>
    <property type="match status" value="1"/>
</dbReference>
<feature type="region of interest" description="Disordered" evidence="9">
    <location>
        <begin position="324"/>
        <end position="355"/>
    </location>
</feature>
<proteinExistence type="inferred from homology"/>
<name>A0A026VXE9_OOCBI</name>
<keyword evidence="7 8" id="KW-0807">Transducer</keyword>